<dbReference type="GO" id="GO:0005737">
    <property type="term" value="C:cytoplasm"/>
    <property type="evidence" value="ECO:0007669"/>
    <property type="project" value="TreeGrafter"/>
</dbReference>
<name>A0A941IPS7_9ACTN</name>
<dbReference type="GO" id="GO:0005524">
    <property type="term" value="F:ATP binding"/>
    <property type="evidence" value="ECO:0007669"/>
    <property type="project" value="UniProtKB-KW"/>
</dbReference>
<dbReference type="Gene3D" id="3.40.50.300">
    <property type="entry name" value="P-loop containing nucleotide triphosphate hydrolases"/>
    <property type="match status" value="1"/>
</dbReference>
<feature type="region of interest" description="Disordered" evidence="3">
    <location>
        <begin position="816"/>
        <end position="889"/>
    </location>
</feature>
<dbReference type="AlphaFoldDB" id="A0A941IPS7"/>
<dbReference type="PANTHER" id="PTHR16305:SF35">
    <property type="entry name" value="TRANSCRIPTIONAL ACTIVATOR DOMAIN"/>
    <property type="match status" value="1"/>
</dbReference>
<dbReference type="PROSITE" id="PS00622">
    <property type="entry name" value="HTH_LUXR_1"/>
    <property type="match status" value="1"/>
</dbReference>
<dbReference type="SUPFAM" id="SSF46894">
    <property type="entry name" value="C-terminal effector domain of the bipartite response regulators"/>
    <property type="match status" value="1"/>
</dbReference>
<dbReference type="EMBL" id="JAGSOG010000096">
    <property type="protein sequence ID" value="MBR7835469.1"/>
    <property type="molecule type" value="Genomic_DNA"/>
</dbReference>
<dbReference type="PROSITE" id="PS50043">
    <property type="entry name" value="HTH_LUXR_2"/>
    <property type="match status" value="1"/>
</dbReference>
<dbReference type="Proteomes" id="UP000675781">
    <property type="component" value="Unassembled WGS sequence"/>
</dbReference>
<dbReference type="InterPro" id="IPR027417">
    <property type="entry name" value="P-loop_NTPase"/>
</dbReference>
<accession>A0A941IPS7</accession>
<keyword evidence="6" id="KW-1185">Reference proteome</keyword>
<dbReference type="SUPFAM" id="SSF48452">
    <property type="entry name" value="TPR-like"/>
    <property type="match status" value="1"/>
</dbReference>
<dbReference type="SUPFAM" id="SSF52540">
    <property type="entry name" value="P-loop containing nucleoside triphosphate hydrolases"/>
    <property type="match status" value="1"/>
</dbReference>
<dbReference type="CDD" id="cd06170">
    <property type="entry name" value="LuxR_C_like"/>
    <property type="match status" value="1"/>
</dbReference>
<keyword evidence="2" id="KW-0067">ATP-binding</keyword>
<evidence type="ECO:0000313" key="6">
    <source>
        <dbReference type="Proteomes" id="UP000675781"/>
    </source>
</evidence>
<evidence type="ECO:0000256" key="1">
    <source>
        <dbReference type="ARBA" id="ARBA00022741"/>
    </source>
</evidence>
<dbReference type="InterPro" id="IPR011990">
    <property type="entry name" value="TPR-like_helical_dom_sf"/>
</dbReference>
<dbReference type="Pfam" id="PF00196">
    <property type="entry name" value="GerE"/>
    <property type="match status" value="1"/>
</dbReference>
<dbReference type="PANTHER" id="PTHR16305">
    <property type="entry name" value="TESTICULAR SOLUBLE ADENYLYL CYCLASE"/>
    <property type="match status" value="1"/>
</dbReference>
<dbReference type="InterPro" id="IPR016032">
    <property type="entry name" value="Sig_transdc_resp-reg_C-effctor"/>
</dbReference>
<protein>
    <submittedName>
        <fullName evidence="5">AAA family ATPase</fullName>
    </submittedName>
</protein>
<evidence type="ECO:0000256" key="3">
    <source>
        <dbReference type="SAM" id="MobiDB-lite"/>
    </source>
</evidence>
<dbReference type="GO" id="GO:0003677">
    <property type="term" value="F:DNA binding"/>
    <property type="evidence" value="ECO:0007669"/>
    <property type="project" value="InterPro"/>
</dbReference>
<dbReference type="Gene3D" id="1.10.10.10">
    <property type="entry name" value="Winged helix-like DNA-binding domain superfamily/Winged helix DNA-binding domain"/>
    <property type="match status" value="1"/>
</dbReference>
<dbReference type="InterPro" id="IPR036388">
    <property type="entry name" value="WH-like_DNA-bd_sf"/>
</dbReference>
<feature type="compositionally biased region" description="Basic and acidic residues" evidence="3">
    <location>
        <begin position="878"/>
        <end position="888"/>
    </location>
</feature>
<dbReference type="SMART" id="SM00421">
    <property type="entry name" value="HTH_LUXR"/>
    <property type="match status" value="1"/>
</dbReference>
<feature type="domain" description="HTH luxR-type" evidence="4">
    <location>
        <begin position="974"/>
        <end position="1039"/>
    </location>
</feature>
<dbReference type="Pfam" id="PF13191">
    <property type="entry name" value="AAA_16"/>
    <property type="match status" value="1"/>
</dbReference>
<evidence type="ECO:0000259" key="4">
    <source>
        <dbReference type="PROSITE" id="PS50043"/>
    </source>
</evidence>
<proteinExistence type="predicted"/>
<dbReference type="GO" id="GO:0004016">
    <property type="term" value="F:adenylate cyclase activity"/>
    <property type="evidence" value="ECO:0007669"/>
    <property type="project" value="TreeGrafter"/>
</dbReference>
<reference evidence="5" key="1">
    <citation type="submission" date="2021-04" db="EMBL/GenBank/DDBJ databases">
        <title>Genome based classification of Actinospica acidithermotolerans sp. nov., an actinobacterium isolated from an Indonesian hot spring.</title>
        <authorList>
            <person name="Kusuma A.B."/>
            <person name="Putra K.E."/>
            <person name="Nafisah S."/>
            <person name="Loh J."/>
            <person name="Nouioui I."/>
            <person name="Goodfellow M."/>
        </authorList>
    </citation>
    <scope>NUCLEOTIDE SEQUENCE</scope>
    <source>
        <strain evidence="5">CSCA 57</strain>
    </source>
</reference>
<feature type="compositionally biased region" description="Gly residues" evidence="3">
    <location>
        <begin position="841"/>
        <end position="852"/>
    </location>
</feature>
<feature type="compositionally biased region" description="Polar residues" evidence="3">
    <location>
        <begin position="821"/>
        <end position="831"/>
    </location>
</feature>
<dbReference type="Gene3D" id="1.25.40.10">
    <property type="entry name" value="Tetratricopeptide repeat domain"/>
    <property type="match status" value="1"/>
</dbReference>
<gene>
    <name evidence="5" type="ORF">KDL01_19495</name>
</gene>
<organism evidence="5 6">
    <name type="scientific">Actinospica durhamensis</name>
    <dbReference type="NCBI Taxonomy" id="1508375"/>
    <lineage>
        <taxon>Bacteria</taxon>
        <taxon>Bacillati</taxon>
        <taxon>Actinomycetota</taxon>
        <taxon>Actinomycetes</taxon>
        <taxon>Catenulisporales</taxon>
        <taxon>Actinospicaceae</taxon>
        <taxon>Actinospica</taxon>
    </lineage>
</organism>
<comment type="caution">
    <text evidence="5">The sequence shown here is derived from an EMBL/GenBank/DDBJ whole genome shotgun (WGS) entry which is preliminary data.</text>
</comment>
<dbReference type="InterPro" id="IPR003593">
    <property type="entry name" value="AAA+_ATPase"/>
</dbReference>
<dbReference type="RefSeq" id="WP_212529962.1">
    <property type="nucleotide sequence ID" value="NZ_JAGSOG010000096.1"/>
</dbReference>
<dbReference type="PRINTS" id="PR00038">
    <property type="entry name" value="HTHLUXR"/>
</dbReference>
<evidence type="ECO:0000256" key="2">
    <source>
        <dbReference type="ARBA" id="ARBA00022840"/>
    </source>
</evidence>
<dbReference type="SMART" id="SM00382">
    <property type="entry name" value="AAA"/>
    <property type="match status" value="1"/>
</dbReference>
<evidence type="ECO:0000313" key="5">
    <source>
        <dbReference type="EMBL" id="MBR7835469.1"/>
    </source>
</evidence>
<dbReference type="GO" id="GO:0006355">
    <property type="term" value="P:regulation of DNA-templated transcription"/>
    <property type="evidence" value="ECO:0007669"/>
    <property type="project" value="InterPro"/>
</dbReference>
<sequence length="1045" mass="113602">MTRSTSPVFIGRRSELSRLRAAFERAATGQPQSVLLGGEAGVGKTRLVEEFAEQSGAALALGACVEIGGDGVPYAAFTGVLRRLNETDLLRCRGWERDELARLLPELGAAPPTRIDDEFGRVRLFEAVSTALLAAAAERTLIVVVDDLHWADRASRELFGYLARVLRGGRILLIGTYRDDELHRGHPLRPLVAELSRVREVERIDLGRFDRRETAEQLEALLGERVAPSMVEDVYCRAEGNAFFTEELACSVSCGGEDELSWTLHDLFLARVETLPEDTQRILRLISCAYQPTHTALISRVAGLGEAELADRLRPAFAAQMLIGGDGDAFRFRHALMREVLRENLLPGERARISRQLGELVELEPGLVAADARDVQLAHYWHRANVADKALAASLRAAKRANQKFAFADELAMLERALELWDAVEHTPGEQPDEVYWMYRASLAAWRAGHPDRGLSFAEAGLAAIDAEARPTLAAHLYEQRATHRWSLGRLDLEGLYRAVDLLPADRYPAKRAFMLARLASKLCMHGRSTEALTAAEEGCRLAAQATDLGDQVLALSAYASALFHFGDWEQGLALQYRAREQAESMGRTPALFSRTQICISDQLYKLGRFAEAATVAEDALGTVAASNRAQKGLLRHNVAEPLIDLGRLDEALRHIDEGLNLTLPDVQDQGLLRLRASVHLLRGNDEAAEADLRQVARRSHFGRGDIELQHLIPHSTQLVLLAAHRGQANEVAAALRQVFDEGVREEYEWWAWPLLYAAAATLRDLGSRDEQLRALIRTSAADMPRRVPIHDLYARLVAAELADCAARVRVHLDDGDPTHSAPSHNSSVPSGSIRAVPVQGGSGHGGSGHGGAVPSPSRVVSMPIDSASPDPAPDPKPASEREPEPHSDSVWAELARVADVLAAPVILRAQIRLRQAQYAATVSGGRETAAAAAREARELATSLGAEPLLLRVDALARSARLLSVVPSDELGGATATAPGLTARETDVLRLVAQGLSNGQIGTQLYISTKTVSVHVSNILAKLGVSSRTEAAAVAHRDRLLESAA</sequence>
<dbReference type="InterPro" id="IPR000792">
    <property type="entry name" value="Tscrpt_reg_LuxR_C"/>
</dbReference>
<keyword evidence="1" id="KW-0547">Nucleotide-binding</keyword>
<dbReference type="InterPro" id="IPR041664">
    <property type="entry name" value="AAA_16"/>
</dbReference>